<evidence type="ECO:0000256" key="3">
    <source>
        <dbReference type="SAM" id="Phobius"/>
    </source>
</evidence>
<dbReference type="Gene3D" id="1.10.287.1490">
    <property type="match status" value="1"/>
</dbReference>
<keyword evidence="3" id="KW-0812">Transmembrane</keyword>
<dbReference type="RefSeq" id="WP_131743709.1">
    <property type="nucleotide sequence ID" value="NZ_CAAAFM010000001.1"/>
</dbReference>
<feature type="compositionally biased region" description="Low complexity" evidence="2">
    <location>
        <begin position="432"/>
        <end position="441"/>
    </location>
</feature>
<keyword evidence="3" id="KW-1133">Transmembrane helix</keyword>
<feature type="coiled-coil region" evidence="1">
    <location>
        <begin position="96"/>
        <end position="238"/>
    </location>
</feature>
<proteinExistence type="predicted"/>
<keyword evidence="3" id="KW-0472">Membrane</keyword>
<protein>
    <submittedName>
        <fullName evidence="4">IncA family protein</fullName>
    </submittedName>
</protein>
<evidence type="ECO:0000313" key="4">
    <source>
        <dbReference type="EMBL" id="QXE28203.1"/>
    </source>
</evidence>
<dbReference type="PANTHER" id="PTHR18947:SF28">
    <property type="entry name" value="GIRDIN, ISOFORM A"/>
    <property type="match status" value="1"/>
</dbReference>
<organism evidence="4 5">
    <name type="scientific">Chlamydia buteonis</name>
    <dbReference type="NCBI Taxonomy" id="2494525"/>
    <lineage>
        <taxon>Bacteria</taxon>
        <taxon>Pseudomonadati</taxon>
        <taxon>Chlamydiota</taxon>
        <taxon>Chlamydiia</taxon>
        <taxon>Chlamydiales</taxon>
        <taxon>Chlamydiaceae</taxon>
        <taxon>Chlamydia/Chlamydophila group</taxon>
        <taxon>Chlamydia</taxon>
    </lineage>
</organism>
<feature type="transmembrane region" description="Helical" evidence="3">
    <location>
        <begin position="33"/>
        <end position="58"/>
    </location>
</feature>
<evidence type="ECO:0000256" key="2">
    <source>
        <dbReference type="SAM" id="MobiDB-lite"/>
    </source>
</evidence>
<name>A0ABX8LA10_9CHLA</name>
<keyword evidence="1" id="KW-0175">Coiled coil</keyword>
<evidence type="ECO:0000313" key="5">
    <source>
        <dbReference type="Proteomes" id="UP000683565"/>
    </source>
</evidence>
<feature type="region of interest" description="Disordered" evidence="2">
    <location>
        <begin position="432"/>
        <end position="469"/>
    </location>
</feature>
<dbReference type="Proteomes" id="UP000683565">
    <property type="component" value="Chromosome"/>
</dbReference>
<keyword evidence="5" id="KW-1185">Reference proteome</keyword>
<sequence length="469" mass="51643">MTTNPVNTNPIATFAPTTQHTLSNILSSKYQRIATVIALLAGMVLIGTLIGALVFFALPTSVTLVALVSIALLASVILLSMAMYNLISQSRKVPSDAQLGEENTRLQAEMIELREQLIRSESKFEEEQGRCSELSMKLMSAIGDLEQVNQEKVSLESKVHALQELAAGHPAISVEAQKIQKELREKVSELALANQNISILEGQVQSLETQLTKSSQQLEALSKQNKELETHLQQLQEEGVSSVVALQGKVADLVEKSEIKDKDLELRNERIVSLLNQNTTLFGKVASLERELEQDQEVIDKLESRITLLAHTRNELTEQIKNFRCDLEAKAETILRLEDRVQELEKEKKEVEDELHKAQIQITTLEASISHKDSVSLSDSARLLGKVAKLQEQLEEKSKEISSLLNEKASLTVERNKLQEDLAALQEQLASSASSVSSVELAEADPDSSEAPDPADHLGGSGNSNDFEG</sequence>
<accession>A0ABX8LA10</accession>
<feature type="transmembrane region" description="Helical" evidence="3">
    <location>
        <begin position="64"/>
        <end position="87"/>
    </location>
</feature>
<dbReference type="EMBL" id="CP067334">
    <property type="protein sequence ID" value="QXE28203.1"/>
    <property type="molecule type" value="Genomic_DNA"/>
</dbReference>
<reference evidence="4" key="1">
    <citation type="submission" date="2021-01" db="EMBL/GenBank/DDBJ databases">
        <title>Chlamydial infections in birds of prey presented to California wildlife rehabilitation facilities.</title>
        <authorList>
            <person name="Seibert B.A."/>
            <person name="Keel M.K."/>
            <person name="Kelly T.R."/>
            <person name="Nilsen R.A."/>
            <person name="Pesti D.R."/>
            <person name="Ciembor P.X."/>
            <person name="Gregory C.R."/>
            <person name="Ritchie B.W."/>
            <person name="Hawkins M.G."/>
        </authorList>
    </citation>
    <scope>NUCLEOTIDE SEQUENCE [LARGE SCALE GENOMIC DNA]</scope>
    <source>
        <strain evidence="4">SWA</strain>
    </source>
</reference>
<dbReference type="PANTHER" id="PTHR18947">
    <property type="entry name" value="HOOK PROTEINS"/>
    <property type="match status" value="1"/>
</dbReference>
<evidence type="ECO:0000256" key="1">
    <source>
        <dbReference type="SAM" id="Coils"/>
    </source>
</evidence>
<gene>
    <name evidence="4" type="ORF">JJJ19_01575</name>
</gene>
<dbReference type="Gene3D" id="1.20.5.1160">
    <property type="entry name" value="Vasodilator-stimulated phosphoprotein"/>
    <property type="match status" value="1"/>
</dbReference>